<sequence length="81" mass="8785">MSKSTAEDLFKRLCTKIGKGASQDSRLQLIEQECLKEGSYTAMCTNCLKIESTDQASLDLGFCSQCQSNSVSSALILAEII</sequence>
<dbReference type="EMBL" id="LAZR01001823">
    <property type="protein sequence ID" value="KKN38508.1"/>
    <property type="molecule type" value="Genomic_DNA"/>
</dbReference>
<reference evidence="1" key="1">
    <citation type="journal article" date="2015" name="Nature">
        <title>Complex archaea that bridge the gap between prokaryotes and eukaryotes.</title>
        <authorList>
            <person name="Spang A."/>
            <person name="Saw J.H."/>
            <person name="Jorgensen S.L."/>
            <person name="Zaremba-Niedzwiedzka K."/>
            <person name="Martijn J."/>
            <person name="Lind A.E."/>
            <person name="van Eijk R."/>
            <person name="Schleper C."/>
            <person name="Guy L."/>
            <person name="Ettema T.J."/>
        </authorList>
    </citation>
    <scope>NUCLEOTIDE SEQUENCE</scope>
</reference>
<protein>
    <submittedName>
        <fullName evidence="1">Uncharacterized protein</fullName>
    </submittedName>
</protein>
<proteinExistence type="predicted"/>
<accession>A0A0F9TAJ3</accession>
<gene>
    <name evidence="1" type="ORF">LCGC14_0752680</name>
</gene>
<evidence type="ECO:0000313" key="1">
    <source>
        <dbReference type="EMBL" id="KKN38508.1"/>
    </source>
</evidence>
<comment type="caution">
    <text evidence="1">The sequence shown here is derived from an EMBL/GenBank/DDBJ whole genome shotgun (WGS) entry which is preliminary data.</text>
</comment>
<organism evidence="1">
    <name type="scientific">marine sediment metagenome</name>
    <dbReference type="NCBI Taxonomy" id="412755"/>
    <lineage>
        <taxon>unclassified sequences</taxon>
        <taxon>metagenomes</taxon>
        <taxon>ecological metagenomes</taxon>
    </lineage>
</organism>
<dbReference type="AlphaFoldDB" id="A0A0F9TAJ3"/>
<name>A0A0F9TAJ3_9ZZZZ</name>